<dbReference type="SUPFAM" id="SSF64307">
    <property type="entry name" value="SirA-like"/>
    <property type="match status" value="1"/>
</dbReference>
<dbReference type="InterPro" id="IPR036868">
    <property type="entry name" value="TusA-like_sf"/>
</dbReference>
<dbReference type="OrthoDB" id="103554at2157"/>
<dbReference type="Proteomes" id="UP000053621">
    <property type="component" value="Unassembled WGS sequence"/>
</dbReference>
<accession>A0A2P4NQY5</accession>
<evidence type="ECO:0000313" key="3">
    <source>
        <dbReference type="Proteomes" id="UP000053621"/>
    </source>
</evidence>
<keyword evidence="3" id="KW-1185">Reference proteome</keyword>
<dbReference type="RefSeq" id="WP_084816395.1">
    <property type="nucleotide sequence ID" value="NZ_LOPW02000010.1"/>
</dbReference>
<dbReference type="Pfam" id="PF10006">
    <property type="entry name" value="DUF2249"/>
    <property type="match status" value="1"/>
</dbReference>
<evidence type="ECO:0000313" key="2">
    <source>
        <dbReference type="EMBL" id="POG55488.1"/>
    </source>
</evidence>
<proteinExistence type="predicted"/>
<dbReference type="EMBL" id="LOPW02000010">
    <property type="protein sequence ID" value="POG55488.1"/>
    <property type="molecule type" value="Genomic_DNA"/>
</dbReference>
<sequence>MSHTPNVFGRLAGGTETNTFGVSFLLRRPHDSRMEHEAYLDGLDAPSERPVDFLDVRELPPPEPLTETMNRLAALDGETVFVQLNDREPKFLYPKLDDRGFAYCSAERDEGVVTAIWEP</sequence>
<protein>
    <submittedName>
        <fullName evidence="2">DUF2249 domain-containing protein</fullName>
    </submittedName>
</protein>
<dbReference type="InterPro" id="IPR018720">
    <property type="entry name" value="DUF2249"/>
</dbReference>
<organism evidence="2 3">
    <name type="scientific">Haloferax marisrubri</name>
    <dbReference type="NCBI Taxonomy" id="1544719"/>
    <lineage>
        <taxon>Archaea</taxon>
        <taxon>Methanobacteriati</taxon>
        <taxon>Methanobacteriota</taxon>
        <taxon>Stenosarchaea group</taxon>
        <taxon>Halobacteria</taxon>
        <taxon>Halobacteriales</taxon>
        <taxon>Haloferacaceae</taxon>
        <taxon>Haloferax</taxon>
    </lineage>
</organism>
<name>A0A2P4NQY5_9EURY</name>
<reference evidence="2" key="1">
    <citation type="submission" date="2017-08" db="EMBL/GenBank/DDBJ databases">
        <title>Haloferax marisrubri sp. nov., isolated from the Discovery deep brine-seawater interface in the Red Sea.</title>
        <authorList>
            <person name="Zhang G."/>
            <person name="Stingl U."/>
        </authorList>
    </citation>
    <scope>NUCLEOTIDE SEQUENCE [LARGE SCALE GENOMIC DNA]</scope>
    <source>
        <strain evidence="2">SB3</strain>
    </source>
</reference>
<evidence type="ECO:0000259" key="1">
    <source>
        <dbReference type="Pfam" id="PF10006"/>
    </source>
</evidence>
<comment type="caution">
    <text evidence="2">The sequence shown here is derived from an EMBL/GenBank/DDBJ whole genome shotgun (WGS) entry which is preliminary data.</text>
</comment>
<feature type="domain" description="DUF2249" evidence="1">
    <location>
        <begin position="54"/>
        <end position="113"/>
    </location>
</feature>
<dbReference type="AlphaFoldDB" id="A0A2P4NQY5"/>
<gene>
    <name evidence="2" type="ORF">AUR65_008730</name>
</gene>